<gene>
    <name evidence="5" type="ORF">LV89_04530</name>
</gene>
<reference evidence="5 6" key="1">
    <citation type="submission" date="2018-05" db="EMBL/GenBank/DDBJ databases">
        <title>Genomic Encyclopedia of Archaeal and Bacterial Type Strains, Phase II (KMG-II): from individual species to whole genera.</title>
        <authorList>
            <person name="Goeker M."/>
        </authorList>
    </citation>
    <scope>NUCLEOTIDE SEQUENCE [LARGE SCALE GENOMIC DNA]</scope>
    <source>
        <strain evidence="5 6">DSM 22214</strain>
    </source>
</reference>
<evidence type="ECO:0000256" key="2">
    <source>
        <dbReference type="ARBA" id="ARBA00023125"/>
    </source>
</evidence>
<feature type="domain" description="HTH araC/xylS-type" evidence="4">
    <location>
        <begin position="97"/>
        <end position="176"/>
    </location>
</feature>
<dbReference type="SMART" id="SM00342">
    <property type="entry name" value="HTH_ARAC"/>
    <property type="match status" value="1"/>
</dbReference>
<dbReference type="OrthoDB" id="952277at2"/>
<evidence type="ECO:0000256" key="3">
    <source>
        <dbReference type="ARBA" id="ARBA00023163"/>
    </source>
</evidence>
<dbReference type="Pfam" id="PF12833">
    <property type="entry name" value="HTH_18"/>
    <property type="match status" value="1"/>
</dbReference>
<evidence type="ECO:0000313" key="6">
    <source>
        <dbReference type="Proteomes" id="UP000245489"/>
    </source>
</evidence>
<dbReference type="GO" id="GO:0043565">
    <property type="term" value="F:sequence-specific DNA binding"/>
    <property type="evidence" value="ECO:0007669"/>
    <property type="project" value="InterPro"/>
</dbReference>
<dbReference type="PANTHER" id="PTHR43280:SF28">
    <property type="entry name" value="HTH-TYPE TRANSCRIPTIONAL ACTIVATOR RHAS"/>
    <property type="match status" value="1"/>
</dbReference>
<keyword evidence="1" id="KW-0805">Transcription regulation</keyword>
<keyword evidence="3" id="KW-0804">Transcription</keyword>
<sequence length="185" mass="21466">MNLYIKNMVCDRCKMVVTDIFKQINISPISVGLGEVVIQEDLSEEQEDALSVRLQQVGFELLSDKRIQTVEKVKTTIIELVNEHPDILRKYNPSVYISEKVGREYKYLTTIFSAIEGNTIEQFLICQKIEKVKELLIKDELSLSQISDVLQYSSVQHLSMQFKKIVGFTTTHFKELQKQKYVLKE</sequence>
<dbReference type="InterPro" id="IPR018060">
    <property type="entry name" value="HTH_AraC"/>
</dbReference>
<dbReference type="EMBL" id="QGGO01000038">
    <property type="protein sequence ID" value="PWK17079.1"/>
    <property type="molecule type" value="Genomic_DNA"/>
</dbReference>
<evidence type="ECO:0000256" key="1">
    <source>
        <dbReference type="ARBA" id="ARBA00023015"/>
    </source>
</evidence>
<dbReference type="PANTHER" id="PTHR43280">
    <property type="entry name" value="ARAC-FAMILY TRANSCRIPTIONAL REGULATOR"/>
    <property type="match status" value="1"/>
</dbReference>
<protein>
    <submittedName>
        <fullName evidence="5">AraC-like DNA-binding protein</fullName>
    </submittedName>
</protein>
<name>A0A316DIM3_9BACT</name>
<dbReference type="Gene3D" id="1.10.10.60">
    <property type="entry name" value="Homeodomain-like"/>
    <property type="match status" value="1"/>
</dbReference>
<dbReference type="GO" id="GO:0003700">
    <property type="term" value="F:DNA-binding transcription factor activity"/>
    <property type="evidence" value="ECO:0007669"/>
    <property type="project" value="InterPro"/>
</dbReference>
<evidence type="ECO:0000313" key="5">
    <source>
        <dbReference type="EMBL" id="PWK17079.1"/>
    </source>
</evidence>
<keyword evidence="2 5" id="KW-0238">DNA-binding</keyword>
<dbReference type="RefSeq" id="WP_109745180.1">
    <property type="nucleotide sequence ID" value="NZ_QGGO01000038.1"/>
</dbReference>
<dbReference type="InterPro" id="IPR009057">
    <property type="entry name" value="Homeodomain-like_sf"/>
</dbReference>
<comment type="caution">
    <text evidence="5">The sequence shown here is derived from an EMBL/GenBank/DDBJ whole genome shotgun (WGS) entry which is preliminary data.</text>
</comment>
<dbReference type="AlphaFoldDB" id="A0A316DIM3"/>
<accession>A0A316DIM3</accession>
<dbReference type="SUPFAM" id="SSF46689">
    <property type="entry name" value="Homeodomain-like"/>
    <property type="match status" value="1"/>
</dbReference>
<dbReference type="Proteomes" id="UP000245489">
    <property type="component" value="Unassembled WGS sequence"/>
</dbReference>
<dbReference type="PROSITE" id="PS01124">
    <property type="entry name" value="HTH_ARAC_FAMILY_2"/>
    <property type="match status" value="1"/>
</dbReference>
<keyword evidence="6" id="KW-1185">Reference proteome</keyword>
<proteinExistence type="predicted"/>
<organism evidence="5 6">
    <name type="scientific">Arcicella aurantiaca</name>
    <dbReference type="NCBI Taxonomy" id="591202"/>
    <lineage>
        <taxon>Bacteria</taxon>
        <taxon>Pseudomonadati</taxon>
        <taxon>Bacteroidota</taxon>
        <taxon>Cytophagia</taxon>
        <taxon>Cytophagales</taxon>
        <taxon>Flectobacillaceae</taxon>
        <taxon>Arcicella</taxon>
    </lineage>
</organism>
<evidence type="ECO:0000259" key="4">
    <source>
        <dbReference type="PROSITE" id="PS01124"/>
    </source>
</evidence>